<dbReference type="Proteomes" id="UP000321947">
    <property type="component" value="Unassembled WGS sequence"/>
</dbReference>
<gene>
    <name evidence="3" type="ORF">E5676_scaffold11G00390</name>
    <name evidence="2" type="ORF">E6C27_scaffold175G00970</name>
</gene>
<dbReference type="AlphaFoldDB" id="A0A5D3BU19"/>
<sequence length="72" mass="7912">MWKLSDGVFVDDEERSQSLLDEDSEDLCSLTPVQRLYAFGGCLTGGVVCMILKWAVSIKQGAVYSNPEGKKP</sequence>
<dbReference type="OrthoDB" id="73614at2759"/>
<protein>
    <submittedName>
        <fullName evidence="3">Vesicle transport protein SFT2B</fullName>
    </submittedName>
</protein>
<organism evidence="3 5">
    <name type="scientific">Cucumis melo var. makuwa</name>
    <name type="common">Oriental melon</name>
    <dbReference type="NCBI Taxonomy" id="1194695"/>
    <lineage>
        <taxon>Eukaryota</taxon>
        <taxon>Viridiplantae</taxon>
        <taxon>Streptophyta</taxon>
        <taxon>Embryophyta</taxon>
        <taxon>Tracheophyta</taxon>
        <taxon>Spermatophyta</taxon>
        <taxon>Magnoliopsida</taxon>
        <taxon>eudicotyledons</taxon>
        <taxon>Gunneridae</taxon>
        <taxon>Pentapetalae</taxon>
        <taxon>rosids</taxon>
        <taxon>fabids</taxon>
        <taxon>Cucurbitales</taxon>
        <taxon>Cucurbitaceae</taxon>
        <taxon>Benincaseae</taxon>
        <taxon>Cucumis</taxon>
    </lineage>
</organism>
<dbReference type="EMBL" id="SSTE01011829">
    <property type="protein sequence ID" value="KAA0050482.1"/>
    <property type="molecule type" value="Genomic_DNA"/>
</dbReference>
<keyword evidence="1" id="KW-0812">Transmembrane</keyword>
<evidence type="ECO:0000313" key="2">
    <source>
        <dbReference type="EMBL" id="KAA0050482.1"/>
    </source>
</evidence>
<proteinExistence type="predicted"/>
<dbReference type="EMBL" id="SSTD01015294">
    <property type="protein sequence ID" value="TYK03163.1"/>
    <property type="molecule type" value="Genomic_DNA"/>
</dbReference>
<accession>A0A5D3BU19</accession>
<dbReference type="Proteomes" id="UP000321393">
    <property type="component" value="Unassembled WGS sequence"/>
</dbReference>
<evidence type="ECO:0000313" key="3">
    <source>
        <dbReference type="EMBL" id="TYK03163.1"/>
    </source>
</evidence>
<evidence type="ECO:0000256" key="1">
    <source>
        <dbReference type="SAM" id="Phobius"/>
    </source>
</evidence>
<name>A0A5D3BU19_CUCMM</name>
<keyword evidence="1" id="KW-0472">Membrane</keyword>
<evidence type="ECO:0000313" key="5">
    <source>
        <dbReference type="Proteomes" id="UP000321947"/>
    </source>
</evidence>
<feature type="transmembrane region" description="Helical" evidence="1">
    <location>
        <begin position="36"/>
        <end position="56"/>
    </location>
</feature>
<comment type="caution">
    <text evidence="3">The sequence shown here is derived from an EMBL/GenBank/DDBJ whole genome shotgun (WGS) entry which is preliminary data.</text>
</comment>
<evidence type="ECO:0000313" key="4">
    <source>
        <dbReference type="Proteomes" id="UP000321393"/>
    </source>
</evidence>
<reference evidence="4 5" key="1">
    <citation type="submission" date="2019-08" db="EMBL/GenBank/DDBJ databases">
        <title>Draft genome sequences of two oriental melons (Cucumis melo L. var makuwa).</title>
        <authorList>
            <person name="Kwon S.-Y."/>
        </authorList>
    </citation>
    <scope>NUCLEOTIDE SEQUENCE [LARGE SCALE GENOMIC DNA]</scope>
    <source>
        <strain evidence="5">cv. Chang Bougi</strain>
        <strain evidence="4">cv. SW 3</strain>
        <tissue evidence="3">Leaf</tissue>
    </source>
</reference>
<keyword evidence="1" id="KW-1133">Transmembrane helix</keyword>